<keyword evidence="3" id="KW-1185">Reference proteome</keyword>
<dbReference type="Gene3D" id="1.10.8.270">
    <property type="entry name" value="putative rabgap domain of human tbc1 domain family member 14 like domains"/>
    <property type="match status" value="1"/>
</dbReference>
<dbReference type="SUPFAM" id="SSF47923">
    <property type="entry name" value="Ypt/Rab-GAP domain of gyp1p"/>
    <property type="match status" value="2"/>
</dbReference>
<dbReference type="PANTHER" id="PTHR13297">
    <property type="entry name" value="TBC1 DOMAIN FAMILY MEMBER 23-RELATED"/>
    <property type="match status" value="1"/>
</dbReference>
<dbReference type="SMART" id="SM00164">
    <property type="entry name" value="TBC"/>
    <property type="match status" value="1"/>
</dbReference>
<dbReference type="GO" id="GO:0099041">
    <property type="term" value="P:vesicle tethering to Golgi"/>
    <property type="evidence" value="ECO:0007669"/>
    <property type="project" value="TreeGrafter"/>
</dbReference>
<reference evidence="2 3" key="1">
    <citation type="submission" date="2016-11" db="EMBL/GenBank/DDBJ databases">
        <title>The macronuclear genome of Stentor coeruleus: a giant cell with tiny introns.</title>
        <authorList>
            <person name="Slabodnick M."/>
            <person name="Ruby J.G."/>
            <person name="Reiff S.B."/>
            <person name="Swart E.C."/>
            <person name="Gosai S."/>
            <person name="Prabakaran S."/>
            <person name="Witkowska E."/>
            <person name="Larue G.E."/>
            <person name="Fisher S."/>
            <person name="Freeman R.M."/>
            <person name="Gunawardena J."/>
            <person name="Chu W."/>
            <person name="Stover N.A."/>
            <person name="Gregory B.D."/>
            <person name="Nowacki M."/>
            <person name="Derisi J."/>
            <person name="Roy S.W."/>
            <person name="Marshall W.F."/>
            <person name="Sood P."/>
        </authorList>
    </citation>
    <scope>NUCLEOTIDE SEQUENCE [LARGE SCALE GENOMIC DNA]</scope>
    <source>
        <strain evidence="2">WM001</strain>
    </source>
</reference>
<dbReference type="EMBL" id="MPUH01000770">
    <property type="protein sequence ID" value="OMJ74160.1"/>
    <property type="molecule type" value="Genomic_DNA"/>
</dbReference>
<comment type="caution">
    <text evidence="2">The sequence shown here is derived from an EMBL/GenBank/DDBJ whole genome shotgun (WGS) entry which is preliminary data.</text>
</comment>
<evidence type="ECO:0000313" key="2">
    <source>
        <dbReference type="EMBL" id="OMJ74160.1"/>
    </source>
</evidence>
<evidence type="ECO:0000259" key="1">
    <source>
        <dbReference type="PROSITE" id="PS50086"/>
    </source>
</evidence>
<dbReference type="GO" id="GO:0005829">
    <property type="term" value="C:cytosol"/>
    <property type="evidence" value="ECO:0007669"/>
    <property type="project" value="GOC"/>
</dbReference>
<dbReference type="PROSITE" id="PS50086">
    <property type="entry name" value="TBC_RABGAP"/>
    <property type="match status" value="1"/>
</dbReference>
<protein>
    <recommendedName>
        <fullName evidence="1">Rab-GAP TBC domain-containing protein</fullName>
    </recommendedName>
</protein>
<dbReference type="Pfam" id="PF00566">
    <property type="entry name" value="RabGAP-TBC"/>
    <property type="match status" value="1"/>
</dbReference>
<dbReference type="Gene3D" id="1.10.472.80">
    <property type="entry name" value="Ypt/Rab-GAP domain of gyp1p, domain 3"/>
    <property type="match status" value="1"/>
</dbReference>
<dbReference type="OrthoDB" id="290141at2759"/>
<dbReference type="PANTHER" id="PTHR13297:SF5">
    <property type="entry name" value="TBC1 DOMAIN FAMILY MEMBER 23"/>
    <property type="match status" value="1"/>
</dbReference>
<dbReference type="InterPro" id="IPR035969">
    <property type="entry name" value="Rab-GAP_TBC_sf"/>
</dbReference>
<evidence type="ECO:0000313" key="3">
    <source>
        <dbReference type="Proteomes" id="UP000187209"/>
    </source>
</evidence>
<proteinExistence type="predicted"/>
<name>A0A1R2BC20_9CILI</name>
<feature type="domain" description="Rab-GAP TBC" evidence="1">
    <location>
        <begin position="4"/>
        <end position="185"/>
    </location>
</feature>
<sequence length="631" mass="73133">MKKGENRTTRIQKWKTFLLPEELKEEPITCSLDMPNQRVIKTDSERTRNKLLTKSEKGILELLLTYYCKKEEIYYKQGLNEVLAPFMIFMRDGLSLFKVYIYFKNFVKNYLPFMFIDKEFKALQAQFLLFRLLIRYYDPEVSIFLAAHNIEPELYCVPWFLTLLASKIQDLEIIYNLWDNYMDENDKLFIMFISSAFLLKNRMKILRSDPSCIAQTISELTISTNEELYDILRRAGELKRNLPYSLYINLYFTEPYNGLTLDEVISKFDSQSCLTVQPREIIQRCFPVLKTCASCSNNKGNCLWCSMSSNPVPLIVIDCRTEVEREAGMIPNTLPLDLKAYQDIDTLVSIPDQYKELKETFHITLLGSRGFRCSKTDEPETDVVQNMVGELLKAFFKKSFPFVSTVEGGFYACHEMAYNAKLEFDGHNAEDCMVCNPDGPRVSYVLKRRLNSLRRSFIGKVKSALSYAGSAFRAINFNQDELPETTISTHNSTAYRSNLIYKKILDAWKKDNSVSFYYGKKFDRELSSIYPEDYIIIVTPTQVILSTPFDDKPDAGDDTPVSIWIEGAKIKDLLKITSKRSSQSTLTFYFKNTCEFVFSYTLRSPQEAKNCISQVGSYFNILRPQGNPNIR</sequence>
<gene>
    <name evidence="2" type="ORF">SteCoe_26980</name>
</gene>
<dbReference type="GO" id="GO:0005802">
    <property type="term" value="C:trans-Golgi network"/>
    <property type="evidence" value="ECO:0007669"/>
    <property type="project" value="TreeGrafter"/>
</dbReference>
<dbReference type="InterPro" id="IPR039755">
    <property type="entry name" value="TBC1D23"/>
</dbReference>
<dbReference type="GO" id="GO:0042147">
    <property type="term" value="P:retrograde transport, endosome to Golgi"/>
    <property type="evidence" value="ECO:0007669"/>
    <property type="project" value="InterPro"/>
</dbReference>
<dbReference type="Proteomes" id="UP000187209">
    <property type="component" value="Unassembled WGS sequence"/>
</dbReference>
<accession>A0A1R2BC20</accession>
<dbReference type="InterPro" id="IPR000195">
    <property type="entry name" value="Rab-GAP-TBC_dom"/>
</dbReference>
<dbReference type="AlphaFoldDB" id="A0A1R2BC20"/>
<organism evidence="2 3">
    <name type="scientific">Stentor coeruleus</name>
    <dbReference type="NCBI Taxonomy" id="5963"/>
    <lineage>
        <taxon>Eukaryota</taxon>
        <taxon>Sar</taxon>
        <taxon>Alveolata</taxon>
        <taxon>Ciliophora</taxon>
        <taxon>Postciliodesmatophora</taxon>
        <taxon>Heterotrichea</taxon>
        <taxon>Heterotrichida</taxon>
        <taxon>Stentoridae</taxon>
        <taxon>Stentor</taxon>
    </lineage>
</organism>